<dbReference type="Pfam" id="PF17919">
    <property type="entry name" value="RT_RNaseH_2"/>
    <property type="match status" value="1"/>
</dbReference>
<dbReference type="STRING" id="930990.A0A067M3Y4"/>
<accession>A0A067M3Y4</accession>
<reference evidence="3" key="1">
    <citation type="journal article" date="2014" name="Proc. Natl. Acad. Sci. U.S.A.">
        <title>Extensive sampling of basidiomycete genomes demonstrates inadequacy of the white-rot/brown-rot paradigm for wood decay fungi.</title>
        <authorList>
            <person name="Riley R."/>
            <person name="Salamov A.A."/>
            <person name="Brown D.W."/>
            <person name="Nagy L.G."/>
            <person name="Floudas D."/>
            <person name="Held B.W."/>
            <person name="Levasseur A."/>
            <person name="Lombard V."/>
            <person name="Morin E."/>
            <person name="Otillar R."/>
            <person name="Lindquist E.A."/>
            <person name="Sun H."/>
            <person name="LaButti K.M."/>
            <person name="Schmutz J."/>
            <person name="Jabbour D."/>
            <person name="Luo H."/>
            <person name="Baker S.E."/>
            <person name="Pisabarro A.G."/>
            <person name="Walton J.D."/>
            <person name="Blanchette R.A."/>
            <person name="Henrissat B."/>
            <person name="Martin F."/>
            <person name="Cullen D."/>
            <person name="Hibbett D.S."/>
            <person name="Grigoriev I.V."/>
        </authorList>
    </citation>
    <scope>NUCLEOTIDE SEQUENCE [LARGE SCALE GENOMIC DNA]</scope>
    <source>
        <strain evidence="3">FD-172 SS1</strain>
    </source>
</reference>
<gene>
    <name evidence="2" type="ORF">BOTBODRAFT_90649</name>
</gene>
<dbReference type="AlphaFoldDB" id="A0A067M3Y4"/>
<protein>
    <recommendedName>
        <fullName evidence="1">Reverse transcriptase/retrotransposon-derived protein RNase H-like domain-containing protein</fullName>
    </recommendedName>
</protein>
<organism evidence="2 3">
    <name type="scientific">Botryobasidium botryosum (strain FD-172 SS1)</name>
    <dbReference type="NCBI Taxonomy" id="930990"/>
    <lineage>
        <taxon>Eukaryota</taxon>
        <taxon>Fungi</taxon>
        <taxon>Dikarya</taxon>
        <taxon>Basidiomycota</taxon>
        <taxon>Agaricomycotina</taxon>
        <taxon>Agaricomycetes</taxon>
        <taxon>Cantharellales</taxon>
        <taxon>Botryobasidiaceae</taxon>
        <taxon>Botryobasidium</taxon>
    </lineage>
</organism>
<feature type="non-terminal residue" evidence="2">
    <location>
        <position position="61"/>
    </location>
</feature>
<sequence>WGEKQQETFLKLKVILTTEPMLKPPQYDGRPFKVTTDGSVLGFGGMLSQEFERADKSGKTV</sequence>
<proteinExistence type="predicted"/>
<dbReference type="EMBL" id="KL198079">
    <property type="protein sequence ID" value="KDQ09400.1"/>
    <property type="molecule type" value="Genomic_DNA"/>
</dbReference>
<dbReference type="InterPro" id="IPR043502">
    <property type="entry name" value="DNA/RNA_pol_sf"/>
</dbReference>
<dbReference type="SUPFAM" id="SSF56672">
    <property type="entry name" value="DNA/RNA polymerases"/>
    <property type="match status" value="1"/>
</dbReference>
<evidence type="ECO:0000313" key="2">
    <source>
        <dbReference type="EMBL" id="KDQ09400.1"/>
    </source>
</evidence>
<dbReference type="HOGENOM" id="CLU_178721_1_0_1"/>
<feature type="non-terminal residue" evidence="2">
    <location>
        <position position="1"/>
    </location>
</feature>
<dbReference type="Proteomes" id="UP000027195">
    <property type="component" value="Unassembled WGS sequence"/>
</dbReference>
<name>A0A067M3Y4_BOTB1</name>
<keyword evidence="3" id="KW-1185">Reference proteome</keyword>
<dbReference type="InParanoid" id="A0A067M3Y4"/>
<dbReference type="InterPro" id="IPR041577">
    <property type="entry name" value="RT_RNaseH_2"/>
</dbReference>
<feature type="domain" description="Reverse transcriptase/retrotransposon-derived protein RNase H-like" evidence="1">
    <location>
        <begin position="1"/>
        <end position="52"/>
    </location>
</feature>
<dbReference type="OrthoDB" id="2662456at2759"/>
<evidence type="ECO:0000259" key="1">
    <source>
        <dbReference type="Pfam" id="PF17919"/>
    </source>
</evidence>
<evidence type="ECO:0000313" key="3">
    <source>
        <dbReference type="Proteomes" id="UP000027195"/>
    </source>
</evidence>